<dbReference type="GO" id="GO:0000166">
    <property type="term" value="F:nucleotide binding"/>
    <property type="evidence" value="ECO:0007669"/>
    <property type="project" value="InterPro"/>
</dbReference>
<dbReference type="Proteomes" id="UP000027265">
    <property type="component" value="Unassembled WGS sequence"/>
</dbReference>
<dbReference type="PANTHER" id="PTHR43462:SF1">
    <property type="entry name" value="ALANYL-TRNA EDITING PROTEIN AARSD1"/>
    <property type="match status" value="1"/>
</dbReference>
<evidence type="ECO:0000256" key="1">
    <source>
        <dbReference type="ARBA" id="ARBA00022723"/>
    </source>
</evidence>
<dbReference type="GO" id="GO:0002196">
    <property type="term" value="F:Ser-tRNA(Ala) deacylase activity"/>
    <property type="evidence" value="ECO:0007669"/>
    <property type="project" value="TreeGrafter"/>
</dbReference>
<protein>
    <recommendedName>
        <fullName evidence="6">Threonyl/alanyl tRNA synthetase SAD domain-containing protein</fullName>
    </recommendedName>
</protein>
<gene>
    <name evidence="4" type="ORF">JAAARDRAFT_27889</name>
</gene>
<dbReference type="InterPro" id="IPR018163">
    <property type="entry name" value="Thr/Ala-tRNA-synth_IIc_edit"/>
</dbReference>
<dbReference type="InterPro" id="IPR009000">
    <property type="entry name" value="Transl_B-barrel_sf"/>
</dbReference>
<sequence length="532" mass="57486">MAASVLLLHPTTPPTYHRIISPTLQISTDPTTSIPVGLLACQRDPLLRELSTTVVSSRISQPTSVPQNNKKKKSAQPTPPSESLLEVLLHDTILFPEGGGQPSDIGLITTPGGETWEVVEVKRFGGHAVHFVKTQSGPGDIETALNSFRAGEKVLVQLGEEGFKRRLDHMCMHTSQHLLSALLETHLSLPTLSWSLTTYPSPSYVEIPRPLTPAETTLIQDLANRLVFEGRSVHIEVEEMHSGNKPGTELVQIGEGEGVKKRSVGKGVPEDYTGGVKRVVVIDGVDRNPCCGTHLPTLHNLQLFILPTYETVTRTSTSPSTSPSTPTTTTARISFLSGPRLLTHLSTTHSLLTSTSSILSCGPPLVPERTEQIVEERRRATKRVGELKNELADLVAGGLVSEIGTKREGEDGLVVVRKHRIDDNASNPLFLLQSISTSVINSTSASNPTLKYLIVLSSTTSLQSANSMTTILVFGSEEGAVKGVGERLRARLGVKGGGKGIRWSGKFTGVWMEEREGNVLEEVVEEVRTTGN</sequence>
<evidence type="ECO:0000256" key="2">
    <source>
        <dbReference type="ARBA" id="ARBA00022833"/>
    </source>
</evidence>
<evidence type="ECO:0000313" key="4">
    <source>
        <dbReference type="EMBL" id="KDQ64267.1"/>
    </source>
</evidence>
<dbReference type="SUPFAM" id="SSF50447">
    <property type="entry name" value="Translation proteins"/>
    <property type="match status" value="1"/>
</dbReference>
<proteinExistence type="predicted"/>
<evidence type="ECO:0008006" key="6">
    <source>
        <dbReference type="Google" id="ProtNLM"/>
    </source>
</evidence>
<keyword evidence="2" id="KW-0862">Zinc</keyword>
<keyword evidence="1" id="KW-0479">Metal-binding</keyword>
<evidence type="ECO:0000313" key="5">
    <source>
        <dbReference type="Proteomes" id="UP000027265"/>
    </source>
</evidence>
<name>A0A067QL66_9AGAM</name>
<accession>A0A067QL66</accession>
<dbReference type="InterPro" id="IPR051335">
    <property type="entry name" value="Alanyl-tRNA_Editing_Enzymes"/>
</dbReference>
<reference evidence="5" key="1">
    <citation type="journal article" date="2014" name="Proc. Natl. Acad. Sci. U.S.A.">
        <title>Extensive sampling of basidiomycete genomes demonstrates inadequacy of the white-rot/brown-rot paradigm for wood decay fungi.</title>
        <authorList>
            <person name="Riley R."/>
            <person name="Salamov A.A."/>
            <person name="Brown D.W."/>
            <person name="Nagy L.G."/>
            <person name="Floudas D."/>
            <person name="Held B.W."/>
            <person name="Levasseur A."/>
            <person name="Lombard V."/>
            <person name="Morin E."/>
            <person name="Otillar R."/>
            <person name="Lindquist E.A."/>
            <person name="Sun H."/>
            <person name="LaButti K.M."/>
            <person name="Schmutz J."/>
            <person name="Jabbour D."/>
            <person name="Luo H."/>
            <person name="Baker S.E."/>
            <person name="Pisabarro A.G."/>
            <person name="Walton J.D."/>
            <person name="Blanchette R.A."/>
            <person name="Henrissat B."/>
            <person name="Martin F."/>
            <person name="Cullen D."/>
            <person name="Hibbett D.S."/>
            <person name="Grigoriev I.V."/>
        </authorList>
    </citation>
    <scope>NUCLEOTIDE SEQUENCE [LARGE SCALE GENOMIC DNA]</scope>
    <source>
        <strain evidence="5">MUCL 33604</strain>
    </source>
</reference>
<feature type="region of interest" description="Disordered" evidence="3">
    <location>
        <begin position="57"/>
        <end position="81"/>
    </location>
</feature>
<dbReference type="EMBL" id="KL197709">
    <property type="protein sequence ID" value="KDQ64267.1"/>
    <property type="molecule type" value="Genomic_DNA"/>
</dbReference>
<organism evidence="4 5">
    <name type="scientific">Jaapia argillacea MUCL 33604</name>
    <dbReference type="NCBI Taxonomy" id="933084"/>
    <lineage>
        <taxon>Eukaryota</taxon>
        <taxon>Fungi</taxon>
        <taxon>Dikarya</taxon>
        <taxon>Basidiomycota</taxon>
        <taxon>Agaricomycotina</taxon>
        <taxon>Agaricomycetes</taxon>
        <taxon>Agaricomycetidae</taxon>
        <taxon>Jaapiales</taxon>
        <taxon>Jaapiaceae</taxon>
        <taxon>Jaapia</taxon>
    </lineage>
</organism>
<dbReference type="GO" id="GO:0046872">
    <property type="term" value="F:metal ion binding"/>
    <property type="evidence" value="ECO:0007669"/>
    <property type="project" value="UniProtKB-KW"/>
</dbReference>
<dbReference type="InParanoid" id="A0A067QL66"/>
<dbReference type="Gene3D" id="3.30.980.10">
    <property type="entry name" value="Threonyl-trna Synthetase, Chain A, domain 2"/>
    <property type="match status" value="1"/>
</dbReference>
<dbReference type="HOGENOM" id="CLU_004485_7_1_1"/>
<dbReference type="Gene3D" id="2.40.30.130">
    <property type="match status" value="1"/>
</dbReference>
<evidence type="ECO:0000256" key="3">
    <source>
        <dbReference type="SAM" id="MobiDB-lite"/>
    </source>
</evidence>
<feature type="compositionally biased region" description="Polar residues" evidence="3">
    <location>
        <begin position="57"/>
        <end position="68"/>
    </location>
</feature>
<dbReference type="OrthoDB" id="288942at2759"/>
<dbReference type="STRING" id="933084.A0A067QL66"/>
<keyword evidence="5" id="KW-1185">Reference proteome</keyword>
<dbReference type="AlphaFoldDB" id="A0A067QL66"/>
<dbReference type="SUPFAM" id="SSF55186">
    <property type="entry name" value="ThrRS/AlaRS common domain"/>
    <property type="match status" value="1"/>
</dbReference>
<dbReference type="PANTHER" id="PTHR43462">
    <property type="entry name" value="ALANYL-TRNA EDITING PROTEIN"/>
    <property type="match status" value="1"/>
</dbReference>